<dbReference type="AlphaFoldDB" id="A0A9N9KAD5"/>
<keyword evidence="3" id="KW-1185">Reference proteome</keyword>
<sequence length="111" mass="13204">NKVIEKIVNLPEYHQTSESTSVITENDELFNFFYSEYQTLELNDEQIQIEIENLIREPININDSKVLMNNEQRKRLKDLYNHIQHFNQEFAQNYNTLENNTLDKIAAINLG</sequence>
<evidence type="ECO:0000313" key="3">
    <source>
        <dbReference type="Proteomes" id="UP000789405"/>
    </source>
</evidence>
<gene>
    <name evidence="2" type="ORF">DERYTH_LOCUS26682</name>
</gene>
<feature type="coiled-coil region" evidence="1">
    <location>
        <begin position="37"/>
        <end position="89"/>
    </location>
</feature>
<comment type="caution">
    <text evidence="2">The sequence shown here is derived from an EMBL/GenBank/DDBJ whole genome shotgun (WGS) entry which is preliminary data.</text>
</comment>
<feature type="non-terminal residue" evidence="2">
    <location>
        <position position="1"/>
    </location>
</feature>
<protein>
    <submittedName>
        <fullName evidence="2">1618_t:CDS:1</fullName>
    </submittedName>
</protein>
<keyword evidence="1" id="KW-0175">Coiled coil</keyword>
<evidence type="ECO:0000256" key="1">
    <source>
        <dbReference type="SAM" id="Coils"/>
    </source>
</evidence>
<accession>A0A9N9KAD5</accession>
<proteinExistence type="predicted"/>
<evidence type="ECO:0000313" key="2">
    <source>
        <dbReference type="EMBL" id="CAG8818831.1"/>
    </source>
</evidence>
<dbReference type="EMBL" id="CAJVPY010057095">
    <property type="protein sequence ID" value="CAG8818831.1"/>
    <property type="molecule type" value="Genomic_DNA"/>
</dbReference>
<name>A0A9N9KAD5_9GLOM</name>
<organism evidence="2 3">
    <name type="scientific">Dentiscutata erythropus</name>
    <dbReference type="NCBI Taxonomy" id="1348616"/>
    <lineage>
        <taxon>Eukaryota</taxon>
        <taxon>Fungi</taxon>
        <taxon>Fungi incertae sedis</taxon>
        <taxon>Mucoromycota</taxon>
        <taxon>Glomeromycotina</taxon>
        <taxon>Glomeromycetes</taxon>
        <taxon>Diversisporales</taxon>
        <taxon>Gigasporaceae</taxon>
        <taxon>Dentiscutata</taxon>
    </lineage>
</organism>
<reference evidence="2" key="1">
    <citation type="submission" date="2021-06" db="EMBL/GenBank/DDBJ databases">
        <authorList>
            <person name="Kallberg Y."/>
            <person name="Tangrot J."/>
            <person name="Rosling A."/>
        </authorList>
    </citation>
    <scope>NUCLEOTIDE SEQUENCE</scope>
    <source>
        <strain evidence="2">MA453B</strain>
    </source>
</reference>
<dbReference type="Proteomes" id="UP000789405">
    <property type="component" value="Unassembled WGS sequence"/>
</dbReference>